<keyword evidence="1" id="KW-0732">Signal</keyword>
<accession>K0SQR6</accession>
<keyword evidence="3" id="KW-0472">Membrane</keyword>
<keyword evidence="5" id="KW-1185">Reference proteome</keyword>
<organism evidence="4 5">
    <name type="scientific">Thalassiosira oceanica</name>
    <name type="common">Marine diatom</name>
    <dbReference type="NCBI Taxonomy" id="159749"/>
    <lineage>
        <taxon>Eukaryota</taxon>
        <taxon>Sar</taxon>
        <taxon>Stramenopiles</taxon>
        <taxon>Ochrophyta</taxon>
        <taxon>Bacillariophyta</taxon>
        <taxon>Coscinodiscophyceae</taxon>
        <taxon>Thalassiosirophycidae</taxon>
        <taxon>Thalassiosirales</taxon>
        <taxon>Thalassiosiraceae</taxon>
        <taxon>Thalassiosira</taxon>
    </lineage>
</organism>
<keyword evidence="3" id="KW-1133">Transmembrane helix</keyword>
<name>K0SQR6_THAOC</name>
<dbReference type="InterPro" id="IPR028994">
    <property type="entry name" value="Integrin_alpha_N"/>
</dbReference>
<feature type="compositionally biased region" description="Basic and acidic residues" evidence="2">
    <location>
        <begin position="1"/>
        <end position="15"/>
    </location>
</feature>
<keyword evidence="3" id="KW-0812">Transmembrane</keyword>
<comment type="caution">
    <text evidence="4">The sequence shown here is derived from an EMBL/GenBank/DDBJ whole genome shotgun (WGS) entry which is preliminary data.</text>
</comment>
<sequence>MDDEIETNHQRRTPADEAVPASCDGETDPPRPLALLPGGDSGPRVLTPIQQQEQLALGDEEVEVHESALSFVVEDSDRAPIPIQQQEQQLDDVKSKAKAEISTAIGAGGIDERDSTTELVAEERDEDLRPIAARLRVGASLGEGEEEEVQSMSAPRPHSGPSLCLADCDNDPPVPIQQQEQLLALDDKAVKNRKKEEAKAGEQKSVIDKTTSKISTAISVRGMDERDSTTEFTAEEKDGEINLRPTVRSGASLGELEARVEVTSMPTPRNDAASVHLAPDEEIPIYDGIAVPTERTRLQTWVEQFRDNYKSILGLTILVIVSAITVGVVLGGKRNKSSAPTSMPSNTPSLPPSPNGPNPTLWPSNHDDHGDLGGDWDPVAQVYQAKLLATDGEAVDYFGDSVAIYGDTVVVGAYGDNDEGYNRGYDSGSAHVFVRIGEDSEWTHQAKLLAPDAAAGDEFGNSVAIYGDTIVVGAYRD</sequence>
<dbReference type="InterPro" id="IPR013517">
    <property type="entry name" value="FG-GAP"/>
</dbReference>
<evidence type="ECO:0000256" key="2">
    <source>
        <dbReference type="SAM" id="MobiDB-lite"/>
    </source>
</evidence>
<dbReference type="PANTHER" id="PTHR36220:SF1">
    <property type="entry name" value="GAMMA TUBULIN COMPLEX COMPONENT C-TERMINAL DOMAIN-CONTAINING PROTEIN"/>
    <property type="match status" value="1"/>
</dbReference>
<feature type="region of interest" description="Disordered" evidence="2">
    <location>
        <begin position="334"/>
        <end position="375"/>
    </location>
</feature>
<dbReference type="Gene3D" id="2.130.10.130">
    <property type="entry name" value="Integrin alpha, N-terminal"/>
    <property type="match status" value="1"/>
</dbReference>
<dbReference type="Pfam" id="PF14312">
    <property type="entry name" value="FG-GAP_2"/>
    <property type="match status" value="2"/>
</dbReference>
<evidence type="ECO:0000313" key="4">
    <source>
        <dbReference type="EMBL" id="EJK63406.1"/>
    </source>
</evidence>
<feature type="non-terminal residue" evidence="4">
    <location>
        <position position="477"/>
    </location>
</feature>
<protein>
    <submittedName>
        <fullName evidence="4">Uncharacterized protein</fullName>
    </submittedName>
</protein>
<dbReference type="EMBL" id="AGNL01018268">
    <property type="protein sequence ID" value="EJK63406.1"/>
    <property type="molecule type" value="Genomic_DNA"/>
</dbReference>
<evidence type="ECO:0000256" key="1">
    <source>
        <dbReference type="ARBA" id="ARBA00022729"/>
    </source>
</evidence>
<feature type="region of interest" description="Disordered" evidence="2">
    <location>
        <begin position="139"/>
        <end position="174"/>
    </location>
</feature>
<gene>
    <name evidence="4" type="ORF">THAOC_15933</name>
</gene>
<evidence type="ECO:0000313" key="5">
    <source>
        <dbReference type="Proteomes" id="UP000266841"/>
    </source>
</evidence>
<dbReference type="Proteomes" id="UP000266841">
    <property type="component" value="Unassembled WGS sequence"/>
</dbReference>
<feature type="region of interest" description="Disordered" evidence="2">
    <location>
        <begin position="1"/>
        <end position="45"/>
    </location>
</feature>
<proteinExistence type="predicted"/>
<dbReference type="PANTHER" id="PTHR36220">
    <property type="entry name" value="UNNAMED PRODUCT"/>
    <property type="match status" value="1"/>
</dbReference>
<dbReference type="OrthoDB" id="188207at2759"/>
<dbReference type="AlphaFoldDB" id="K0SQR6"/>
<feature type="transmembrane region" description="Helical" evidence="3">
    <location>
        <begin position="312"/>
        <end position="332"/>
    </location>
</feature>
<evidence type="ECO:0000256" key="3">
    <source>
        <dbReference type="SAM" id="Phobius"/>
    </source>
</evidence>
<reference evidence="4 5" key="1">
    <citation type="journal article" date="2012" name="Genome Biol.">
        <title>Genome and low-iron response of an oceanic diatom adapted to chronic iron limitation.</title>
        <authorList>
            <person name="Lommer M."/>
            <person name="Specht M."/>
            <person name="Roy A.S."/>
            <person name="Kraemer L."/>
            <person name="Andreson R."/>
            <person name="Gutowska M.A."/>
            <person name="Wolf J."/>
            <person name="Bergner S.V."/>
            <person name="Schilhabel M.B."/>
            <person name="Klostermeier U.C."/>
            <person name="Beiko R.G."/>
            <person name="Rosenstiel P."/>
            <person name="Hippler M."/>
            <person name="Laroche J."/>
        </authorList>
    </citation>
    <scope>NUCLEOTIDE SEQUENCE [LARGE SCALE GENOMIC DNA]</scope>
    <source>
        <strain evidence="4 5">CCMP1005</strain>
    </source>
</reference>